<sequence length="76" mass="8669">GSLLHVDPTLKRGARTWRFRSLRDRFYLSSFAVLFTIQRQAERRQPTGLLKILLQMLPVSQRKIEKKSGGLASVSG</sequence>
<gene>
    <name evidence="1" type="ORF">ACFL27_05980</name>
</gene>
<dbReference type="EMBL" id="JBHPBY010000056">
    <property type="protein sequence ID" value="MFC1849739.1"/>
    <property type="molecule type" value="Genomic_DNA"/>
</dbReference>
<comment type="caution">
    <text evidence="1">The sequence shown here is derived from an EMBL/GenBank/DDBJ whole genome shotgun (WGS) entry which is preliminary data.</text>
</comment>
<name>A0ABV6YU61_UNCC1</name>
<organism evidence="1 2">
    <name type="scientific">candidate division CSSED10-310 bacterium</name>
    <dbReference type="NCBI Taxonomy" id="2855610"/>
    <lineage>
        <taxon>Bacteria</taxon>
        <taxon>Bacteria division CSSED10-310</taxon>
    </lineage>
</organism>
<evidence type="ECO:0000313" key="1">
    <source>
        <dbReference type="EMBL" id="MFC1849739.1"/>
    </source>
</evidence>
<keyword evidence="2" id="KW-1185">Reference proteome</keyword>
<reference evidence="1 2" key="1">
    <citation type="submission" date="2024-09" db="EMBL/GenBank/DDBJ databases">
        <title>Laminarin stimulates single cell rates of sulfate reduction while oxygen inhibits transcriptomic activity in coastal marine sediment.</title>
        <authorList>
            <person name="Lindsay M."/>
            <person name="Orcutt B."/>
            <person name="Emerson D."/>
            <person name="Stepanauskas R."/>
            <person name="D'Angelo T."/>
        </authorList>
    </citation>
    <scope>NUCLEOTIDE SEQUENCE [LARGE SCALE GENOMIC DNA]</scope>
    <source>
        <strain evidence="1">SAG AM-311-K15</strain>
    </source>
</reference>
<protein>
    <submittedName>
        <fullName evidence="1">Uncharacterized protein</fullName>
    </submittedName>
</protein>
<evidence type="ECO:0000313" key="2">
    <source>
        <dbReference type="Proteomes" id="UP001594351"/>
    </source>
</evidence>
<dbReference type="Proteomes" id="UP001594351">
    <property type="component" value="Unassembled WGS sequence"/>
</dbReference>
<proteinExistence type="predicted"/>
<accession>A0ABV6YU61</accession>
<feature type="non-terminal residue" evidence="1">
    <location>
        <position position="1"/>
    </location>
</feature>